<accession>A0A699JEE4</accession>
<dbReference type="EMBL" id="BKCJ010398980">
    <property type="protein sequence ID" value="GFA28971.1"/>
    <property type="molecule type" value="Genomic_DNA"/>
</dbReference>
<organism evidence="1">
    <name type="scientific">Tanacetum cinerariifolium</name>
    <name type="common">Dalmatian daisy</name>
    <name type="synonym">Chrysanthemum cinerariifolium</name>
    <dbReference type="NCBI Taxonomy" id="118510"/>
    <lineage>
        <taxon>Eukaryota</taxon>
        <taxon>Viridiplantae</taxon>
        <taxon>Streptophyta</taxon>
        <taxon>Embryophyta</taxon>
        <taxon>Tracheophyta</taxon>
        <taxon>Spermatophyta</taxon>
        <taxon>Magnoliopsida</taxon>
        <taxon>eudicotyledons</taxon>
        <taxon>Gunneridae</taxon>
        <taxon>Pentapetalae</taxon>
        <taxon>asterids</taxon>
        <taxon>campanulids</taxon>
        <taxon>Asterales</taxon>
        <taxon>Asteraceae</taxon>
        <taxon>Asteroideae</taxon>
        <taxon>Anthemideae</taxon>
        <taxon>Anthemidinae</taxon>
        <taxon>Tanacetum</taxon>
    </lineage>
</organism>
<protein>
    <submittedName>
        <fullName evidence="1">Uncharacterized protein</fullName>
    </submittedName>
</protein>
<gene>
    <name evidence="1" type="ORF">Tci_600943</name>
</gene>
<proteinExistence type="predicted"/>
<comment type="caution">
    <text evidence="1">The sequence shown here is derived from an EMBL/GenBank/DDBJ whole genome shotgun (WGS) entry which is preliminary data.</text>
</comment>
<feature type="non-terminal residue" evidence="1">
    <location>
        <position position="1"/>
    </location>
</feature>
<reference evidence="1" key="1">
    <citation type="journal article" date="2019" name="Sci. Rep.">
        <title>Draft genome of Tanacetum cinerariifolium, the natural source of mosquito coil.</title>
        <authorList>
            <person name="Yamashiro T."/>
            <person name="Shiraishi A."/>
            <person name="Satake H."/>
            <person name="Nakayama K."/>
        </authorList>
    </citation>
    <scope>NUCLEOTIDE SEQUENCE</scope>
</reference>
<name>A0A699JEE4_TANCI</name>
<evidence type="ECO:0000313" key="1">
    <source>
        <dbReference type="EMBL" id="GFA28971.1"/>
    </source>
</evidence>
<dbReference type="AlphaFoldDB" id="A0A699JEE4"/>
<sequence length="41" mass="4195">AHVAGLCWGIMGKGRGNSVKWWGVAGIRGSVVTGNGGKLRT</sequence>